<comment type="caution">
    <text evidence="2">The sequence shown here is derived from an EMBL/GenBank/DDBJ whole genome shotgun (WGS) entry which is preliminary data.</text>
</comment>
<gene>
    <name evidence="2" type="ORF">ACFFH4_01975</name>
</gene>
<evidence type="ECO:0000256" key="1">
    <source>
        <dbReference type="SAM" id="Phobius"/>
    </source>
</evidence>
<dbReference type="RefSeq" id="WP_273843284.1">
    <property type="nucleotide sequence ID" value="NZ_JAQQWT010000006.1"/>
</dbReference>
<evidence type="ECO:0000313" key="3">
    <source>
        <dbReference type="Proteomes" id="UP001589833"/>
    </source>
</evidence>
<protein>
    <submittedName>
        <fullName evidence="2">Uncharacterized protein</fullName>
    </submittedName>
</protein>
<dbReference type="EMBL" id="JBHLTR010000003">
    <property type="protein sequence ID" value="MFC0557821.1"/>
    <property type="molecule type" value="Genomic_DNA"/>
</dbReference>
<sequence length="69" mass="8398">MKRRFRRFHNPYHHHRPSWWLRIKAVFAQILLPLIGFQLLRTLLLPTTFDVILLTIMIVLYCSISLRLI</sequence>
<accession>A0ABV6NAL6</accession>
<keyword evidence="1" id="KW-1133">Transmembrane helix</keyword>
<keyword evidence="3" id="KW-1185">Reference proteome</keyword>
<name>A0ABV6NAL6_9BACI</name>
<dbReference type="Proteomes" id="UP001589833">
    <property type="component" value="Unassembled WGS sequence"/>
</dbReference>
<reference evidence="2 3" key="1">
    <citation type="submission" date="2024-09" db="EMBL/GenBank/DDBJ databases">
        <authorList>
            <person name="Sun Q."/>
            <person name="Mori K."/>
        </authorList>
    </citation>
    <scope>NUCLEOTIDE SEQUENCE [LARGE SCALE GENOMIC DNA]</scope>
    <source>
        <strain evidence="2 3">NCAIM B.02301</strain>
    </source>
</reference>
<organism evidence="2 3">
    <name type="scientific">Halalkalibacter alkalisediminis</name>
    <dbReference type="NCBI Taxonomy" id="935616"/>
    <lineage>
        <taxon>Bacteria</taxon>
        <taxon>Bacillati</taxon>
        <taxon>Bacillota</taxon>
        <taxon>Bacilli</taxon>
        <taxon>Bacillales</taxon>
        <taxon>Bacillaceae</taxon>
        <taxon>Halalkalibacter</taxon>
    </lineage>
</organism>
<keyword evidence="1" id="KW-0812">Transmembrane</keyword>
<keyword evidence="1" id="KW-0472">Membrane</keyword>
<evidence type="ECO:0000313" key="2">
    <source>
        <dbReference type="EMBL" id="MFC0557821.1"/>
    </source>
</evidence>
<feature type="transmembrane region" description="Helical" evidence="1">
    <location>
        <begin position="51"/>
        <end position="68"/>
    </location>
</feature>
<proteinExistence type="predicted"/>
<feature type="transmembrane region" description="Helical" evidence="1">
    <location>
        <begin position="21"/>
        <end position="39"/>
    </location>
</feature>